<dbReference type="GO" id="GO:0006405">
    <property type="term" value="P:RNA export from nucleus"/>
    <property type="evidence" value="ECO:0007669"/>
    <property type="project" value="TreeGrafter"/>
</dbReference>
<comment type="caution">
    <text evidence="2">The sequence shown here is derived from an EMBL/GenBank/DDBJ whole genome shotgun (WGS) entry which is preliminary data.</text>
</comment>
<proteinExistence type="predicted"/>
<dbReference type="PANTHER" id="PTHR31431:SF1">
    <property type="entry name" value="NUCLEOPORIN NUP188"/>
    <property type="match status" value="1"/>
</dbReference>
<dbReference type="EMBL" id="BPVZ01000056">
    <property type="protein sequence ID" value="GKV20983.1"/>
    <property type="molecule type" value="Genomic_DNA"/>
</dbReference>
<gene>
    <name evidence="2" type="ORF">SLEP1_g31022</name>
</gene>
<dbReference type="PANTHER" id="PTHR31431">
    <property type="entry name" value="NUCLEOPORIN NUP188 HOMOLOG"/>
    <property type="match status" value="1"/>
</dbReference>
<evidence type="ECO:0000256" key="1">
    <source>
        <dbReference type="SAM" id="SignalP"/>
    </source>
</evidence>
<dbReference type="GO" id="GO:0006606">
    <property type="term" value="P:protein import into nucleus"/>
    <property type="evidence" value="ECO:0007669"/>
    <property type="project" value="TreeGrafter"/>
</dbReference>
<reference evidence="2 3" key="1">
    <citation type="journal article" date="2021" name="Commun. Biol.">
        <title>The genome of Shorea leprosula (Dipterocarpaceae) highlights the ecological relevance of drought in aseasonal tropical rainforests.</title>
        <authorList>
            <person name="Ng K.K.S."/>
            <person name="Kobayashi M.J."/>
            <person name="Fawcett J.A."/>
            <person name="Hatakeyama M."/>
            <person name="Paape T."/>
            <person name="Ng C.H."/>
            <person name="Ang C.C."/>
            <person name="Tnah L.H."/>
            <person name="Lee C.T."/>
            <person name="Nishiyama T."/>
            <person name="Sese J."/>
            <person name="O'Brien M.J."/>
            <person name="Copetti D."/>
            <person name="Mohd Noor M.I."/>
            <person name="Ong R.C."/>
            <person name="Putra M."/>
            <person name="Sireger I.Z."/>
            <person name="Indrioko S."/>
            <person name="Kosugi Y."/>
            <person name="Izuno A."/>
            <person name="Isagi Y."/>
            <person name="Lee S.L."/>
            <person name="Shimizu K.K."/>
        </authorList>
    </citation>
    <scope>NUCLEOTIDE SEQUENCE [LARGE SCALE GENOMIC DNA]</scope>
    <source>
        <strain evidence="2">214</strain>
    </source>
</reference>
<name>A0AAV5K790_9ROSI</name>
<feature type="chain" id="PRO_5043977702" evidence="1">
    <location>
        <begin position="24"/>
        <end position="1550"/>
    </location>
</feature>
<protein>
    <submittedName>
        <fullName evidence="2">Uncharacterized protein</fullName>
    </submittedName>
</protein>
<sequence>MKEAGPLVLSWAVFLCLISSLPGKEDNNFLMEIDHVGYVRQAFEAASLNCFLEILHSDIFKESDGSIAGYRSVLRTFLSAFIASYEINLQMEDDTLNLILDILCNIYRGEESLCMQFWDRESFVDGPIRCLLCNLEGEFPLRTLELVRLLSSLCEGSWPAECVYSFLDKSVGLSSLVEISSESVVDNISQIVETRHPVYIPGIDGLYIPSGTRGHILRVISGNTALVRWEYSQSAVFVLLLRLAQARYLEGNEEVILTLDLLSRMVSFNKAICFALMNISNSLHVQETGVNGQVENNGWVVEIISTMVRNLSPNPRGALVMSMALTVLEKMLKCFPSNVAAVALKSNIFDVASKGGDIGWNGLSSGSWLLSGKLAKLLLIDCEQNDYDCPLTISVLGFTLQLVKTGLEDDVVFSLIIFSLQYILVNHEYWKYKMKNTRWKVTLKVLELVKTCIAAVSFSGKLEAVKDLLLCDSSIHNVLFRIVCTTTEALEKLYVNRLVELTEIEGLQLAISSALDVLYVMLSKFSKDISLNLPIFHQALLSSTTKPIPVVAAVISLISYFRDPAIQLGAAKVLSMLLCMADYLQPYLFGNACFGLDDKQIADLKHSVCCVLLEQVVLNEDLFVAFVNLLTSAAHYQPAFLVAIFSTKEDLDVQLTNAADLKQPRNGSSSGAPGVLKSGLMAAFLHYIERSDDLINSNPRILLSVLNLLKALWQGAGHYTAVLEQLKNSENFWRHLSNSISRVTNFEAPPIKSLTESEALNLGYKYKCQSTILEIMAYDMFMKKKLLYVESLVKEDTESSEKAKSAVNSEKSKTINGYDLEDVFLNWSESSLLGSLIKSYTSCEYDNEVLYQAKVSVSLVVVHVMGRLSSDNTGSMSVSLVEKVHNLSKKLFSQLAFSELMVGYSRHGYSEGRELKALIISDLYYHLQGELEGRKISPGPFKELSQFLIESEFLQMYEGKYNGDLFATAEDLHLLFDLERIRADLGIDMWDYSEWKASKSIADTMLCCLQDTNSMISITSSKLRVLKALINVYAVYKDDLLLMLSLLALEFSCVNSDLGEINDKENGEGFAEVSNISLGLLPILCNTISIAECCTLSLTAVDLILKRFLTANTWFPIMQKHLQLQFLVLKLQEKNSVASFPIILKFFLTIASVRGGAEMLLNAGFLSCLRVLFADLSDGRPSSVINTGNSSLTSSDKLEKPQQIWGLGLAVVTAVVRSLGDSSPSIDVVDNVIRYLFSEKANLIFYYLSAPEFPSDDRDKKRPRAQRTQTSLTSLKDTEHTLMLMCVLARHWSLWTKAMKDMDSPLREISIHLLAFISQGTQRLGESPSRTPPLLCPPILKEELDCRKKPSFVNSRNGWFALSPLGCVTKPKPSMGSTTSALVIKDQAAENINHISQTYFSDSVAIQIYKITFLLLKFLCFHAKGAAKRAEELGFVDLAHFPELPMPEILHGLQDQAISIVIELCETNRLKQIHSEVQFVCLLLIQIMEMALYLELCVLQICGIRPVLGRVEDFSKEIKLLMNATEGHAFLKTSVRSLKQIISLVYPGLV</sequence>
<evidence type="ECO:0000313" key="3">
    <source>
        <dbReference type="Proteomes" id="UP001054252"/>
    </source>
</evidence>
<dbReference type="Proteomes" id="UP001054252">
    <property type="component" value="Unassembled WGS sequence"/>
</dbReference>
<feature type="signal peptide" evidence="1">
    <location>
        <begin position="1"/>
        <end position="23"/>
    </location>
</feature>
<accession>A0AAV5K790</accession>
<dbReference type="GO" id="GO:0044611">
    <property type="term" value="C:nuclear pore inner ring"/>
    <property type="evidence" value="ECO:0007669"/>
    <property type="project" value="TreeGrafter"/>
</dbReference>
<keyword evidence="3" id="KW-1185">Reference proteome</keyword>
<dbReference type="GO" id="GO:0017056">
    <property type="term" value="F:structural constituent of nuclear pore"/>
    <property type="evidence" value="ECO:0007669"/>
    <property type="project" value="InterPro"/>
</dbReference>
<keyword evidence="1" id="KW-0732">Signal</keyword>
<evidence type="ECO:0000313" key="2">
    <source>
        <dbReference type="EMBL" id="GKV20983.1"/>
    </source>
</evidence>
<organism evidence="2 3">
    <name type="scientific">Rubroshorea leprosula</name>
    <dbReference type="NCBI Taxonomy" id="152421"/>
    <lineage>
        <taxon>Eukaryota</taxon>
        <taxon>Viridiplantae</taxon>
        <taxon>Streptophyta</taxon>
        <taxon>Embryophyta</taxon>
        <taxon>Tracheophyta</taxon>
        <taxon>Spermatophyta</taxon>
        <taxon>Magnoliopsida</taxon>
        <taxon>eudicotyledons</taxon>
        <taxon>Gunneridae</taxon>
        <taxon>Pentapetalae</taxon>
        <taxon>rosids</taxon>
        <taxon>malvids</taxon>
        <taxon>Malvales</taxon>
        <taxon>Dipterocarpaceae</taxon>
        <taxon>Rubroshorea</taxon>
    </lineage>
</organism>
<dbReference type="InterPro" id="IPR044840">
    <property type="entry name" value="Nup188"/>
</dbReference>